<dbReference type="PROSITE" id="PS50096">
    <property type="entry name" value="IQ"/>
    <property type="match status" value="1"/>
</dbReference>
<dbReference type="PRINTS" id="PR00193">
    <property type="entry name" value="MYOSINHEAVY"/>
</dbReference>
<dbReference type="SMART" id="SM00015">
    <property type="entry name" value="IQ"/>
    <property type="match status" value="1"/>
</dbReference>
<dbReference type="GO" id="GO:0005863">
    <property type="term" value="C:striated muscle myosin thick filament"/>
    <property type="evidence" value="ECO:0007669"/>
    <property type="project" value="UniProtKB-ARBA"/>
</dbReference>
<keyword evidence="7 8" id="KW-0009">Actin-binding</keyword>
<evidence type="ECO:0000256" key="3">
    <source>
        <dbReference type="ARBA" id="ARBA00022840"/>
    </source>
</evidence>
<dbReference type="FunFam" id="1.20.58.530:FF:000001">
    <property type="entry name" value="Myosin heavy chain"/>
    <property type="match status" value="1"/>
</dbReference>
<protein>
    <submittedName>
        <fullName evidence="11">Myosin head (Motor domain) domain-containing protein</fullName>
    </submittedName>
</protein>
<evidence type="ECO:0000256" key="4">
    <source>
        <dbReference type="ARBA" id="ARBA00023054"/>
    </source>
</evidence>
<keyword evidence="2 8" id="KW-0547">Nucleotide-binding</keyword>
<evidence type="ECO:0000256" key="1">
    <source>
        <dbReference type="ARBA" id="ARBA00008314"/>
    </source>
</evidence>
<evidence type="ECO:0000313" key="12">
    <source>
        <dbReference type="Proteomes" id="UP001201812"/>
    </source>
</evidence>
<evidence type="ECO:0000256" key="8">
    <source>
        <dbReference type="PROSITE-ProRule" id="PRU00782"/>
    </source>
</evidence>
<dbReference type="SUPFAM" id="SSF90257">
    <property type="entry name" value="Myosin rod fragments"/>
    <property type="match status" value="1"/>
</dbReference>
<dbReference type="InterPro" id="IPR036961">
    <property type="entry name" value="Kinesin_motor_dom_sf"/>
</dbReference>
<evidence type="ECO:0000313" key="11">
    <source>
        <dbReference type="EMBL" id="KAI1713954.1"/>
    </source>
</evidence>
<dbReference type="PROSITE" id="PS51456">
    <property type="entry name" value="MYOSIN_MOTOR"/>
    <property type="match status" value="1"/>
</dbReference>
<dbReference type="InterPro" id="IPR000048">
    <property type="entry name" value="IQ_motif_EF-hand-BS"/>
</dbReference>
<keyword evidence="5 8" id="KW-0518">Myosin</keyword>
<organism evidence="11 12">
    <name type="scientific">Ditylenchus destructor</name>
    <dbReference type="NCBI Taxonomy" id="166010"/>
    <lineage>
        <taxon>Eukaryota</taxon>
        <taxon>Metazoa</taxon>
        <taxon>Ecdysozoa</taxon>
        <taxon>Nematoda</taxon>
        <taxon>Chromadorea</taxon>
        <taxon>Rhabditida</taxon>
        <taxon>Tylenchina</taxon>
        <taxon>Tylenchomorpha</taxon>
        <taxon>Sphaerularioidea</taxon>
        <taxon>Anguinidae</taxon>
        <taxon>Anguininae</taxon>
        <taxon>Ditylenchus</taxon>
    </lineage>
</organism>
<reference evidence="11" key="1">
    <citation type="submission" date="2022-01" db="EMBL/GenBank/DDBJ databases">
        <title>Genome Sequence Resource for Two Populations of Ditylenchus destructor, the Migratory Endoparasitic Phytonematode.</title>
        <authorList>
            <person name="Zhang H."/>
            <person name="Lin R."/>
            <person name="Xie B."/>
        </authorList>
    </citation>
    <scope>NUCLEOTIDE SEQUENCE</scope>
    <source>
        <strain evidence="11">BazhouSP</strain>
    </source>
</reference>
<evidence type="ECO:0000256" key="7">
    <source>
        <dbReference type="ARBA" id="ARBA00023203"/>
    </source>
</evidence>
<dbReference type="Gene3D" id="1.20.5.4820">
    <property type="match status" value="1"/>
</dbReference>
<dbReference type="GO" id="GO:0016459">
    <property type="term" value="C:myosin complex"/>
    <property type="evidence" value="ECO:0007669"/>
    <property type="project" value="UniProtKB-KW"/>
</dbReference>
<accession>A0AAD4N731</accession>
<sequence length="930" mass="107068">MNILLTQCKKRLRLVKIKDVLWPSSKFAGSPTCRKNSPEQRVQSSDDENFDINKHLDMEKTMDDMANLTCLDEESVLQNLKERFFSDKIYTYSGLFCVVINPYKALAIYSHEVITDYKGKKRQDCPPHIFAVTDDAYRSMLQEKKDQSILCTGESGAGKTENTKKIIQYLVHVAGVKRPSTIVSPIKGWSPSKFSSSNKNSPRRPTTLINTTAFTGDLELLLLLANPILEAFGNSKTVKNDNSSRFGKFIRIYFDAAGYIAGANIEVYLLEKSRTCRQAIGERNFHVFYQLLRGADNEQRIKYMLENLDKYAYLTNGNMSVPHVDDIEEFQNTLSSLQLMHFAEDEIDFILRLLSAILLLGNIKFTSQRSSDGAFLMDDSVAQKVCHLLGLSLSDFTKAFLRPKVKIGREEVQKTQTKEQVEFAVEAVSKSCYERMFKWLVNRLNISLGRSPNSASNNSFIGILDIAGFEIFELNSFEQFCINYTNEKLQQLFNNTMFILEQEEYKREGITWEYIDFGLDLQPCIDLIEKPMGILSLLDEQCLFPKATDKSFVEKLIVNHKKHAKFVMPEMRDRSDFAVVHYAGRVDYSVDKWLIKNMDPINDSVVSLMQNSKNPFVAQIWRDESSTTGSTELRSSNTRMSFRKGVFRTVSQLHKENLSRLMASLHKTSPHFVRCIVPNHEKMAGKIDSELVLDQLRCNGVLEGIRIARQGFPSRLTFQHFRHRYAILTPDIVPAGFVDGRIIAKKMIDALEIASNLYQIGQTKMFFRAGVLAILEEEREKTMMSLILRCQSYVRGYLARKKYRALVKQSNAVKIIQRNGLVYTKLRNWLWWKLFTQVRPLLQIANQEERLTKRNEEIRHMQDRLESQEAELLELRDMVEKLMVEKCELQAQLSSETEDKNLIQDRLNQFVGYIEKGLQVYASVSDSDSM</sequence>
<dbReference type="GO" id="GO:0000146">
    <property type="term" value="F:microfilament motor activity"/>
    <property type="evidence" value="ECO:0007669"/>
    <property type="project" value="TreeGrafter"/>
</dbReference>
<evidence type="ECO:0000259" key="10">
    <source>
        <dbReference type="PROSITE" id="PS51456"/>
    </source>
</evidence>
<dbReference type="Gene3D" id="1.20.58.530">
    <property type="match status" value="1"/>
</dbReference>
<name>A0AAD4N731_9BILA</name>
<dbReference type="FunFam" id="1.10.10.820:FF:000001">
    <property type="entry name" value="Myosin heavy chain"/>
    <property type="match status" value="1"/>
</dbReference>
<dbReference type="GO" id="GO:0005524">
    <property type="term" value="F:ATP binding"/>
    <property type="evidence" value="ECO:0007669"/>
    <property type="project" value="UniProtKB-UniRule"/>
</dbReference>
<evidence type="ECO:0000256" key="5">
    <source>
        <dbReference type="ARBA" id="ARBA00023123"/>
    </source>
</evidence>
<dbReference type="SMART" id="SM00242">
    <property type="entry name" value="MYSc"/>
    <property type="match status" value="1"/>
</dbReference>
<feature type="domain" description="Myosin motor" evidence="10">
    <location>
        <begin position="60"/>
        <end position="780"/>
    </location>
</feature>
<dbReference type="SUPFAM" id="SSF52540">
    <property type="entry name" value="P-loop containing nucleoside triphosphate hydrolases"/>
    <property type="match status" value="1"/>
</dbReference>
<keyword evidence="4 9" id="KW-0175">Coiled coil</keyword>
<keyword evidence="3 8" id="KW-0067">ATP-binding</keyword>
<evidence type="ECO:0000256" key="9">
    <source>
        <dbReference type="SAM" id="Coils"/>
    </source>
</evidence>
<dbReference type="PANTHER" id="PTHR13140">
    <property type="entry name" value="MYOSIN"/>
    <property type="match status" value="1"/>
</dbReference>
<gene>
    <name evidence="11" type="ORF">DdX_08838</name>
</gene>
<dbReference type="GO" id="GO:0007015">
    <property type="term" value="P:actin filament organization"/>
    <property type="evidence" value="ECO:0007669"/>
    <property type="project" value="TreeGrafter"/>
</dbReference>
<dbReference type="Gene3D" id="1.20.5.340">
    <property type="match status" value="1"/>
</dbReference>
<dbReference type="FunFam" id="1.20.120.720:FF:000001">
    <property type="entry name" value="Myosin heavy chain, muscle"/>
    <property type="match status" value="1"/>
</dbReference>
<keyword evidence="6 8" id="KW-0505">Motor protein</keyword>
<dbReference type="EMBL" id="JAKKPZ010000014">
    <property type="protein sequence ID" value="KAI1713954.1"/>
    <property type="molecule type" value="Genomic_DNA"/>
</dbReference>
<dbReference type="InterPro" id="IPR001609">
    <property type="entry name" value="Myosin_head_motor_dom-like"/>
</dbReference>
<comment type="caution">
    <text evidence="11">The sequence shown here is derived from an EMBL/GenBank/DDBJ whole genome shotgun (WGS) entry which is preliminary data.</text>
</comment>
<dbReference type="GO" id="GO:0051015">
    <property type="term" value="F:actin filament binding"/>
    <property type="evidence" value="ECO:0007669"/>
    <property type="project" value="TreeGrafter"/>
</dbReference>
<evidence type="ECO:0000256" key="2">
    <source>
        <dbReference type="ARBA" id="ARBA00022741"/>
    </source>
</evidence>
<dbReference type="GO" id="GO:0016020">
    <property type="term" value="C:membrane"/>
    <property type="evidence" value="ECO:0007669"/>
    <property type="project" value="TreeGrafter"/>
</dbReference>
<dbReference type="InterPro" id="IPR027417">
    <property type="entry name" value="P-loop_NTPase"/>
</dbReference>
<dbReference type="Pfam" id="PF00063">
    <property type="entry name" value="Myosin_head"/>
    <property type="match status" value="1"/>
</dbReference>
<feature type="binding site" evidence="8">
    <location>
        <begin position="153"/>
        <end position="160"/>
    </location>
    <ligand>
        <name>ATP</name>
        <dbReference type="ChEBI" id="CHEBI:30616"/>
    </ligand>
</feature>
<dbReference type="GO" id="GO:0060972">
    <property type="term" value="P:left/right pattern formation"/>
    <property type="evidence" value="ECO:0007669"/>
    <property type="project" value="UniProtKB-ARBA"/>
</dbReference>
<dbReference type="Gene3D" id="1.10.10.820">
    <property type="match status" value="1"/>
</dbReference>
<comment type="similarity">
    <text evidence="1 8">Belongs to the TRAFAC class myosin-kinesin ATPase superfamily. Myosin family.</text>
</comment>
<feature type="region of interest" description="Actin-binding" evidence="8">
    <location>
        <begin position="658"/>
        <end position="680"/>
    </location>
</feature>
<feature type="coiled-coil region" evidence="9">
    <location>
        <begin position="844"/>
        <end position="885"/>
    </location>
</feature>
<dbReference type="Proteomes" id="UP001201812">
    <property type="component" value="Unassembled WGS sequence"/>
</dbReference>
<dbReference type="FunFam" id="3.40.850.10:FF:000101">
    <property type="entry name" value="Slow myosin heavy chain 2"/>
    <property type="match status" value="1"/>
</dbReference>
<dbReference type="PANTHER" id="PTHR13140:SF857">
    <property type="entry name" value="MYOSIN-11"/>
    <property type="match status" value="1"/>
</dbReference>
<dbReference type="CDD" id="cd01377">
    <property type="entry name" value="MYSc_class_II"/>
    <property type="match status" value="1"/>
</dbReference>
<dbReference type="AlphaFoldDB" id="A0AAD4N731"/>
<proteinExistence type="inferred from homology"/>
<evidence type="ECO:0000256" key="6">
    <source>
        <dbReference type="ARBA" id="ARBA00023175"/>
    </source>
</evidence>
<dbReference type="Gene3D" id="3.40.850.10">
    <property type="entry name" value="Kinesin motor domain"/>
    <property type="match status" value="1"/>
</dbReference>
<keyword evidence="12" id="KW-1185">Reference proteome</keyword>
<dbReference type="Gene3D" id="1.20.120.720">
    <property type="entry name" value="Myosin VI head, motor domain, U50 subdomain"/>
    <property type="match status" value="1"/>
</dbReference>